<dbReference type="InterPro" id="IPR001313">
    <property type="entry name" value="Pumilio_RNA-bd_rpt"/>
</dbReference>
<dbReference type="InterPro" id="IPR033133">
    <property type="entry name" value="PUM-HD"/>
</dbReference>
<evidence type="ECO:0000256" key="4">
    <source>
        <dbReference type="SAM" id="MobiDB-lite"/>
    </source>
</evidence>
<dbReference type="GeneID" id="19113937"/>
<accession>M2MUV3</accession>
<feature type="non-terminal residue" evidence="6">
    <location>
        <position position="1"/>
    </location>
</feature>
<keyword evidence="1" id="KW-0677">Repeat</keyword>
<dbReference type="STRING" id="717646.M2MUV3"/>
<gene>
    <name evidence="6" type="ORF">BAUCODRAFT_40021</name>
</gene>
<feature type="non-terminal residue" evidence="6">
    <location>
        <position position="616"/>
    </location>
</feature>
<protein>
    <recommendedName>
        <fullName evidence="5">PUM-HD domain-containing protein</fullName>
    </recommendedName>
</protein>
<dbReference type="KEGG" id="bcom:BAUCODRAFT_40021"/>
<evidence type="ECO:0000256" key="1">
    <source>
        <dbReference type="ARBA" id="ARBA00022737"/>
    </source>
</evidence>
<reference evidence="6 7" key="1">
    <citation type="journal article" date="2012" name="PLoS Pathog.">
        <title>Diverse lifestyles and strategies of plant pathogenesis encoded in the genomes of eighteen Dothideomycetes fungi.</title>
        <authorList>
            <person name="Ohm R.A."/>
            <person name="Feau N."/>
            <person name="Henrissat B."/>
            <person name="Schoch C.L."/>
            <person name="Horwitz B.A."/>
            <person name="Barry K.W."/>
            <person name="Condon B.J."/>
            <person name="Copeland A.C."/>
            <person name="Dhillon B."/>
            <person name="Glaser F."/>
            <person name="Hesse C.N."/>
            <person name="Kosti I."/>
            <person name="LaButti K."/>
            <person name="Lindquist E.A."/>
            <person name="Lucas S."/>
            <person name="Salamov A.A."/>
            <person name="Bradshaw R.E."/>
            <person name="Ciuffetti L."/>
            <person name="Hamelin R.C."/>
            <person name="Kema G.H.J."/>
            <person name="Lawrence C."/>
            <person name="Scott J.A."/>
            <person name="Spatafora J.W."/>
            <person name="Turgeon B.G."/>
            <person name="de Wit P.J.G.M."/>
            <person name="Zhong S."/>
            <person name="Goodwin S.B."/>
            <person name="Grigoriev I.V."/>
        </authorList>
    </citation>
    <scope>NUCLEOTIDE SEQUENCE [LARGE SCALE GENOMIC DNA]</scope>
    <source>
        <strain evidence="6 7">UAMH 10762</strain>
    </source>
</reference>
<feature type="region of interest" description="Disordered" evidence="4">
    <location>
        <begin position="1"/>
        <end position="24"/>
    </location>
</feature>
<proteinExistence type="predicted"/>
<dbReference type="PANTHER" id="PTHR13389">
    <property type="entry name" value="PUMILIO HOMOLOG 3"/>
    <property type="match status" value="1"/>
</dbReference>
<dbReference type="InterPro" id="IPR012959">
    <property type="entry name" value="CPL_dom"/>
</dbReference>
<comment type="function">
    <text evidence="3">RNA-binding nucleolar protein required for pre-rRNA processing. Involved in production of 18S rRNA and assembly of small ribosomal subunit.</text>
</comment>
<dbReference type="InterPro" id="IPR011989">
    <property type="entry name" value="ARM-like"/>
</dbReference>
<dbReference type="GO" id="GO:0006417">
    <property type="term" value="P:regulation of translation"/>
    <property type="evidence" value="ECO:0007669"/>
    <property type="project" value="TreeGrafter"/>
</dbReference>
<dbReference type="Proteomes" id="UP000011761">
    <property type="component" value="Unassembled WGS sequence"/>
</dbReference>
<dbReference type="GO" id="GO:0003729">
    <property type="term" value="F:mRNA binding"/>
    <property type="evidence" value="ECO:0007669"/>
    <property type="project" value="TreeGrafter"/>
</dbReference>
<keyword evidence="7" id="KW-1185">Reference proteome</keyword>
<evidence type="ECO:0000313" key="6">
    <source>
        <dbReference type="EMBL" id="EMD00727.1"/>
    </source>
</evidence>
<dbReference type="eggNOG" id="KOG2050">
    <property type="taxonomic scope" value="Eukaryota"/>
</dbReference>
<dbReference type="PANTHER" id="PTHR13389:SF0">
    <property type="entry name" value="PUMILIO HOMOLOG 3"/>
    <property type="match status" value="1"/>
</dbReference>
<dbReference type="OrthoDB" id="497380at2759"/>
<dbReference type="InterPro" id="IPR016024">
    <property type="entry name" value="ARM-type_fold"/>
</dbReference>
<evidence type="ECO:0000256" key="2">
    <source>
        <dbReference type="ARBA" id="ARBA00022884"/>
    </source>
</evidence>
<dbReference type="Pfam" id="PF08144">
    <property type="entry name" value="CPL"/>
    <property type="match status" value="1"/>
</dbReference>
<dbReference type="HOGENOM" id="CLU_013994_1_0_1"/>
<organism evidence="6 7">
    <name type="scientific">Baudoinia panamericana (strain UAMH 10762)</name>
    <name type="common">Angels' share fungus</name>
    <name type="synonym">Baudoinia compniacensis (strain UAMH 10762)</name>
    <dbReference type="NCBI Taxonomy" id="717646"/>
    <lineage>
        <taxon>Eukaryota</taxon>
        <taxon>Fungi</taxon>
        <taxon>Dikarya</taxon>
        <taxon>Ascomycota</taxon>
        <taxon>Pezizomycotina</taxon>
        <taxon>Dothideomycetes</taxon>
        <taxon>Dothideomycetidae</taxon>
        <taxon>Mycosphaerellales</taxon>
        <taxon>Teratosphaeriaceae</taxon>
        <taxon>Baudoinia</taxon>
    </lineage>
</organism>
<feature type="region of interest" description="Disordered" evidence="4">
    <location>
        <begin position="570"/>
        <end position="616"/>
    </location>
</feature>
<dbReference type="AlphaFoldDB" id="M2MUV3"/>
<dbReference type="GO" id="GO:0005730">
    <property type="term" value="C:nucleolus"/>
    <property type="evidence" value="ECO:0007669"/>
    <property type="project" value="TreeGrafter"/>
</dbReference>
<evidence type="ECO:0000256" key="3">
    <source>
        <dbReference type="ARBA" id="ARBA00024893"/>
    </source>
</evidence>
<evidence type="ECO:0000313" key="7">
    <source>
        <dbReference type="Proteomes" id="UP000011761"/>
    </source>
</evidence>
<sequence length="616" mass="68713">TSSAEAHAKQRQLAKERKASKPNADIIERSKKIWERLRRKSHVPLDERKRLIAELFDIITGQVRDFVFKHDSVRVVQCALKYGNLEQRRMIAEELRGEMRQLVESRYGKFMVAKLVIEGDQAIRDLIVPEFYGHVKRLINHPEAGWIVDDIYRGVATSRQKAVMLREWYGTEFALANRDGGVGGSANSEETADLKSILEKNPEKRKPILEFTLQMINSLLQKKMTGFTMLHDAMLQYFLVLTSGSEEQTAFLDLLKADIETKAEAKDSTDASGGGDLFRNLSFTKSGSRLVCLALAHGSAKDRKIILRCFKNHVEMMARDQHAFKVVVTALEVPDDTRMTGKGILHELLGANIENEEQRHGWLEQMVCDGCARIPVLYTLGVRAKWLLNDEDKAVIDEVLDIRTTTSKKAPDVRRTELVEYLAQPLLDLVCKKTESLAQSTVGCLAMTEILFEAHTEGTTELREQAKHRVAELAQGDPSVEGNLGQNAAAGRMLKNLLLGGPFDLATRDVKLAEPTLRFADALFPVIEEHLVTWACGPSSFVVVALLESRDVPEEVKDTAVKRLVSGKKQIRDAAGTQEKRSSETSVENGKAKKKGKGSGKPEHGNAGAKILLQKI</sequence>
<dbReference type="InterPro" id="IPR040059">
    <property type="entry name" value="PUM3"/>
</dbReference>
<dbReference type="SMART" id="SM00025">
    <property type="entry name" value="Pumilio"/>
    <property type="match status" value="4"/>
</dbReference>
<dbReference type="RefSeq" id="XP_007671911.1">
    <property type="nucleotide sequence ID" value="XM_007673721.1"/>
</dbReference>
<name>M2MUV3_BAUPA</name>
<dbReference type="EMBL" id="KB445550">
    <property type="protein sequence ID" value="EMD00727.1"/>
    <property type="molecule type" value="Genomic_DNA"/>
</dbReference>
<keyword evidence="2" id="KW-0694">RNA-binding</keyword>
<dbReference type="PROSITE" id="PS50303">
    <property type="entry name" value="PUM_HD"/>
    <property type="match status" value="1"/>
</dbReference>
<dbReference type="OMA" id="YGPEFSI"/>
<dbReference type="SUPFAM" id="SSF48371">
    <property type="entry name" value="ARM repeat"/>
    <property type="match status" value="1"/>
</dbReference>
<feature type="domain" description="PUM-HD" evidence="5">
    <location>
        <begin position="29"/>
        <end position="423"/>
    </location>
</feature>
<dbReference type="Gene3D" id="1.25.10.10">
    <property type="entry name" value="Leucine-rich Repeat Variant"/>
    <property type="match status" value="1"/>
</dbReference>
<evidence type="ECO:0000259" key="5">
    <source>
        <dbReference type="PROSITE" id="PS50303"/>
    </source>
</evidence>